<evidence type="ECO:0000313" key="7">
    <source>
        <dbReference type="EMBL" id="KAK7429794.1"/>
    </source>
</evidence>
<proteinExistence type="predicted"/>
<sequence length="453" mass="49732">MTQKIIDNVTARGISYYTPAQEPPAGTQVEGSTELFSPITTHDGHITPQDLGLYEDDQVELLKRIVEFTHSQSQKTGIQLAHPGRKASCVAPRLSGNAVAFNEVGGWSDNIAAPSEIPQEEGINPIPTALSKDDTGVLKSYFAEAAKRTVKVGLDVIEIQAAHGYLLHKFLSPVSNQRADEYGGIFEGRTRLVLEISERIPAVIPESMPLLLRISATDWFEFYDDLNKEFPLAQTVQLTQLLADRGVDLVDVSSGGIHAKSAIDIKTRPAYQVPFAQEVKKAVGNKLLVSSMDGIKMEALAEEVLQSGIDAVQAGRWFQQNPGLVGAAFLARKGKRRRFTLKLNNIKPKTTSQTYTNGDNDSNLAAEKDGKHRYVLVFTNCQEVTLVNDGQKIITVHSEHLIELQRVPRFAEFLSTGNQPRVDEGSHHAELRAPMINNINSQGLGDDVITGYI</sequence>
<keyword evidence="3" id="KW-0288">FMN</keyword>
<dbReference type="InterPro" id="IPR013785">
    <property type="entry name" value="Aldolase_TIM"/>
</dbReference>
<dbReference type="GO" id="GO:0016629">
    <property type="term" value="F:12-oxophytodienoate reductase activity"/>
    <property type="evidence" value="ECO:0007669"/>
    <property type="project" value="UniProtKB-EC"/>
</dbReference>
<gene>
    <name evidence="7" type="primary">OYE32_1</name>
    <name evidence="7" type="ORF">QQZ08_003639</name>
</gene>
<keyword evidence="4" id="KW-0521">NADP</keyword>
<dbReference type="Pfam" id="PF00724">
    <property type="entry name" value="Oxidored_FMN"/>
    <property type="match status" value="1"/>
</dbReference>
<dbReference type="Proteomes" id="UP001498421">
    <property type="component" value="Unassembled WGS sequence"/>
</dbReference>
<keyword evidence="2" id="KW-0285">Flavoprotein</keyword>
<dbReference type="InterPro" id="IPR044152">
    <property type="entry name" value="YqjM-like"/>
</dbReference>
<evidence type="ECO:0000256" key="2">
    <source>
        <dbReference type="ARBA" id="ARBA00022630"/>
    </source>
</evidence>
<keyword evidence="5 7" id="KW-0560">Oxidoreductase</keyword>
<dbReference type="EMBL" id="JAZAVK010000025">
    <property type="protein sequence ID" value="KAK7429794.1"/>
    <property type="molecule type" value="Genomic_DNA"/>
</dbReference>
<dbReference type="PANTHER" id="PTHR43303">
    <property type="entry name" value="NADPH DEHYDROGENASE C23G7.10C-RELATED"/>
    <property type="match status" value="1"/>
</dbReference>
<evidence type="ECO:0000256" key="3">
    <source>
        <dbReference type="ARBA" id="ARBA00022643"/>
    </source>
</evidence>
<name>A0ABR1I986_9HYPO</name>
<accession>A0ABR1I986</accession>
<evidence type="ECO:0000256" key="1">
    <source>
        <dbReference type="ARBA" id="ARBA00001917"/>
    </source>
</evidence>
<dbReference type="InterPro" id="IPR001155">
    <property type="entry name" value="OxRdtase_FMN_N"/>
</dbReference>
<evidence type="ECO:0000256" key="4">
    <source>
        <dbReference type="ARBA" id="ARBA00022857"/>
    </source>
</evidence>
<dbReference type="EC" id="1.3.1.42" evidence="7"/>
<organism evidence="7 8">
    <name type="scientific">Neonectria magnoliae</name>
    <dbReference type="NCBI Taxonomy" id="2732573"/>
    <lineage>
        <taxon>Eukaryota</taxon>
        <taxon>Fungi</taxon>
        <taxon>Dikarya</taxon>
        <taxon>Ascomycota</taxon>
        <taxon>Pezizomycotina</taxon>
        <taxon>Sordariomycetes</taxon>
        <taxon>Hypocreomycetidae</taxon>
        <taxon>Hypocreales</taxon>
        <taxon>Nectriaceae</taxon>
        <taxon>Neonectria</taxon>
    </lineage>
</organism>
<dbReference type="PANTHER" id="PTHR43303:SF4">
    <property type="entry name" value="NADPH DEHYDROGENASE C23G7.10C-RELATED"/>
    <property type="match status" value="1"/>
</dbReference>
<protein>
    <submittedName>
        <fullName evidence="7">NADH-dependent flavin oxidoreductase</fullName>
        <ecNumber evidence="7">1.3.1.42</ecNumber>
    </submittedName>
</protein>
<dbReference type="SUPFAM" id="SSF51395">
    <property type="entry name" value="FMN-linked oxidoreductases"/>
    <property type="match status" value="1"/>
</dbReference>
<comment type="caution">
    <text evidence="7">The sequence shown here is derived from an EMBL/GenBank/DDBJ whole genome shotgun (WGS) entry which is preliminary data.</text>
</comment>
<evidence type="ECO:0000313" key="8">
    <source>
        <dbReference type="Proteomes" id="UP001498421"/>
    </source>
</evidence>
<dbReference type="Gene3D" id="3.20.20.70">
    <property type="entry name" value="Aldolase class I"/>
    <property type="match status" value="1"/>
</dbReference>
<evidence type="ECO:0000259" key="6">
    <source>
        <dbReference type="Pfam" id="PF00724"/>
    </source>
</evidence>
<comment type="cofactor">
    <cofactor evidence="1">
        <name>FMN</name>
        <dbReference type="ChEBI" id="CHEBI:58210"/>
    </cofactor>
</comment>
<reference evidence="7 8" key="1">
    <citation type="journal article" date="2025" name="Microbiol. Resour. Announc.">
        <title>Draft genome sequences for Neonectria magnoliae and Neonectria punicea, canker pathogens of Liriodendron tulipifera and Acer saccharum in West Virginia.</title>
        <authorList>
            <person name="Petronek H.M."/>
            <person name="Kasson M.T."/>
            <person name="Metheny A.M."/>
            <person name="Stauder C.M."/>
            <person name="Lovett B."/>
            <person name="Lynch S.C."/>
            <person name="Garnas J.R."/>
            <person name="Kasson L.R."/>
            <person name="Stajich J.E."/>
        </authorList>
    </citation>
    <scope>NUCLEOTIDE SEQUENCE [LARGE SCALE GENOMIC DNA]</scope>
    <source>
        <strain evidence="7 8">NRRL 64651</strain>
    </source>
</reference>
<evidence type="ECO:0000256" key="5">
    <source>
        <dbReference type="ARBA" id="ARBA00023002"/>
    </source>
</evidence>
<feature type="domain" description="NADH:flavin oxidoreductase/NADH oxidase N-terminal" evidence="6">
    <location>
        <begin position="41"/>
        <end position="325"/>
    </location>
</feature>
<keyword evidence="8" id="KW-1185">Reference proteome</keyword>